<dbReference type="Pfam" id="PF00593">
    <property type="entry name" value="TonB_dep_Rec_b-barrel"/>
    <property type="match status" value="1"/>
</dbReference>
<dbReference type="InterPro" id="IPR037066">
    <property type="entry name" value="Plug_dom_sf"/>
</dbReference>
<comment type="similarity">
    <text evidence="2 12 13">Belongs to the TonB-dependent receptor family.</text>
</comment>
<dbReference type="EMBL" id="JAAOCD010000007">
    <property type="protein sequence ID" value="NHK99569.1"/>
    <property type="molecule type" value="Genomic_DNA"/>
</dbReference>
<feature type="signal peptide" evidence="14">
    <location>
        <begin position="1"/>
        <end position="41"/>
    </location>
</feature>
<evidence type="ECO:0000256" key="8">
    <source>
        <dbReference type="ARBA" id="ARBA00023077"/>
    </source>
</evidence>
<reference evidence="16 17" key="1">
    <citation type="submission" date="2020-03" db="EMBL/GenBank/DDBJ databases">
        <title>Rubrivivax benzoatilyticus JA2 (sequenced after 10 years sub-culturing).</title>
        <authorList>
            <person name="Gupta D."/>
            <person name="Chintalapati S."/>
            <person name="Chintalapati V.R."/>
        </authorList>
    </citation>
    <scope>NUCLEOTIDE SEQUENCE [LARGE SCALE GENOMIC DNA]</scope>
    <source>
        <strain evidence="16 17">JA2-Mal</strain>
    </source>
</reference>
<dbReference type="CDD" id="cd01347">
    <property type="entry name" value="ligand_gated_channel"/>
    <property type="match status" value="1"/>
</dbReference>
<keyword evidence="7" id="KW-0408">Iron</keyword>
<keyword evidence="5" id="KW-0406">Ion transport</keyword>
<evidence type="ECO:0000256" key="9">
    <source>
        <dbReference type="ARBA" id="ARBA00023136"/>
    </source>
</evidence>
<dbReference type="InterPro" id="IPR011662">
    <property type="entry name" value="Secretin/TonB_short_N"/>
</dbReference>
<gene>
    <name evidence="16" type="ORF">G7087_14370</name>
</gene>
<dbReference type="Gene3D" id="3.55.50.30">
    <property type="match status" value="1"/>
</dbReference>
<evidence type="ECO:0000256" key="5">
    <source>
        <dbReference type="ARBA" id="ARBA00022496"/>
    </source>
</evidence>
<dbReference type="PANTHER" id="PTHR32552">
    <property type="entry name" value="FERRICHROME IRON RECEPTOR-RELATED"/>
    <property type="match status" value="1"/>
</dbReference>
<name>A0ABX0HX36_9BURK</name>
<protein>
    <submittedName>
        <fullName evidence="16">TonB-dependent receptor</fullName>
    </submittedName>
</protein>
<dbReference type="RefSeq" id="WP_009857487.1">
    <property type="nucleotide sequence ID" value="NZ_JAAOCD010000007.1"/>
</dbReference>
<dbReference type="Gene3D" id="2.170.130.10">
    <property type="entry name" value="TonB-dependent receptor, plug domain"/>
    <property type="match status" value="1"/>
</dbReference>
<evidence type="ECO:0000256" key="6">
    <source>
        <dbReference type="ARBA" id="ARBA00022692"/>
    </source>
</evidence>
<evidence type="ECO:0000256" key="7">
    <source>
        <dbReference type="ARBA" id="ARBA00023004"/>
    </source>
</evidence>
<keyword evidence="14" id="KW-0732">Signal</keyword>
<sequence>MSRIKNRGAASGAPRRRAVALAAHLALAAVLAGAAALPAHAQAGSAAALQADVPPGPLAQALNRFALQAGVALVVDAGQIAGLTSPGLSGAVTVEEGFARLLEGSGWRIGRTPAGYVLLAAPTAAGGEAGTSLPAVRASASRIQDPDATPEAYGRQTARGGRVGVLGNQDFMDTPFSTVAYTSELIADQNAKTLADVLQNDPSVRFMTPAGHMTENLLLRGYLVTAENMVMNGLYGVAPYGHVPTEFVERVEILRGASGLVYGMSPDGAIGGVVSLTPKRAGEQPLARLTLDYEGRSQAGLHADVGRRFGSDGAFGVRFNGAWRDGGTTIEGQDKSRALGALALDYRSPRLRASFDVYDVHETTEDGSPMMASFATRVVKAPDSSTNLFRGTRSRMDNRGVALRVEGDVDDRLEVYAALGRRLTDYDGYINGTWAGSVAADGSFSGVTVEQDGYKASTSYDLGLRARLDTGSLHHELVFSVSGLNLESGMIYTRSASFASNIYAPGPVAIAADPGRSPKTGDTELRGIALVDTLSWLDERVALTLGLRRQEVRDTSYDARTGAVSADYVKHVTTPAVGLVVKPWSRQLALYANYIEGLSKGGSSPLTAANPNVVFEPYVSKQKEIGLKWDGGDFAHTLALYEITQPSMIADAANRYSVDGEKRVRGLEWTAMGQPWRGVRVLGGLSLADGKQVRTSKGVNDGHDAYGVSDWQANLGAEWDLPWLKGLVVGARVVHTDDQYLNSANTLRIPSWTRWDASLRYTTTIAGRATTWRGSVVNLLAKDYWAGPYHGEGFTTLSQPRTVSLSATVDF</sequence>
<dbReference type="PROSITE" id="PS51318">
    <property type="entry name" value="TAT"/>
    <property type="match status" value="1"/>
</dbReference>
<keyword evidence="6 12" id="KW-0812">Transmembrane</keyword>
<evidence type="ECO:0000256" key="11">
    <source>
        <dbReference type="ARBA" id="ARBA00023237"/>
    </source>
</evidence>
<dbReference type="PROSITE" id="PS52016">
    <property type="entry name" value="TONB_DEPENDENT_REC_3"/>
    <property type="match status" value="1"/>
</dbReference>
<evidence type="ECO:0000256" key="1">
    <source>
        <dbReference type="ARBA" id="ARBA00004571"/>
    </source>
</evidence>
<keyword evidence="4 12" id="KW-1134">Transmembrane beta strand</keyword>
<feature type="chain" id="PRO_5046678287" evidence="14">
    <location>
        <begin position="42"/>
        <end position="811"/>
    </location>
</feature>
<proteinExistence type="inferred from homology"/>
<keyword evidence="5" id="KW-0410">Iron transport</keyword>
<comment type="caution">
    <text evidence="16">The sequence shown here is derived from an EMBL/GenBank/DDBJ whole genome shotgun (WGS) entry which is preliminary data.</text>
</comment>
<keyword evidence="8 13" id="KW-0798">TonB box</keyword>
<evidence type="ECO:0000256" key="14">
    <source>
        <dbReference type="SAM" id="SignalP"/>
    </source>
</evidence>
<dbReference type="PANTHER" id="PTHR32552:SF82">
    <property type="entry name" value="FCUA PROTEIN"/>
    <property type="match status" value="1"/>
</dbReference>
<evidence type="ECO:0000313" key="16">
    <source>
        <dbReference type="EMBL" id="NHK99569.1"/>
    </source>
</evidence>
<keyword evidence="9 12" id="KW-0472">Membrane</keyword>
<dbReference type="InterPro" id="IPR039426">
    <property type="entry name" value="TonB-dep_rcpt-like"/>
</dbReference>
<dbReference type="InterPro" id="IPR036942">
    <property type="entry name" value="Beta-barrel_TonB_sf"/>
</dbReference>
<accession>A0ABX0HX36</accession>
<dbReference type="InterPro" id="IPR010105">
    <property type="entry name" value="TonB_sidphr_rcpt"/>
</dbReference>
<keyword evidence="17" id="KW-1185">Reference proteome</keyword>
<dbReference type="Gene3D" id="2.40.170.20">
    <property type="entry name" value="TonB-dependent receptor, beta-barrel domain"/>
    <property type="match status" value="1"/>
</dbReference>
<evidence type="ECO:0000256" key="12">
    <source>
        <dbReference type="PROSITE-ProRule" id="PRU01360"/>
    </source>
</evidence>
<dbReference type="InterPro" id="IPR000531">
    <property type="entry name" value="Beta-barrel_TonB"/>
</dbReference>
<dbReference type="InterPro" id="IPR012910">
    <property type="entry name" value="Plug_dom"/>
</dbReference>
<evidence type="ECO:0000256" key="4">
    <source>
        <dbReference type="ARBA" id="ARBA00022452"/>
    </source>
</evidence>
<evidence type="ECO:0000259" key="15">
    <source>
        <dbReference type="SMART" id="SM00965"/>
    </source>
</evidence>
<keyword evidence="3 12" id="KW-0813">Transport</keyword>
<dbReference type="SMART" id="SM00965">
    <property type="entry name" value="STN"/>
    <property type="match status" value="1"/>
</dbReference>
<dbReference type="Proteomes" id="UP000802098">
    <property type="component" value="Unassembled WGS sequence"/>
</dbReference>
<dbReference type="Pfam" id="PF07715">
    <property type="entry name" value="Plug"/>
    <property type="match status" value="1"/>
</dbReference>
<organism evidence="16 17">
    <name type="scientific">Rubrivivax benzoatilyticus</name>
    <dbReference type="NCBI Taxonomy" id="316997"/>
    <lineage>
        <taxon>Bacteria</taxon>
        <taxon>Pseudomonadati</taxon>
        <taxon>Pseudomonadota</taxon>
        <taxon>Betaproteobacteria</taxon>
        <taxon>Burkholderiales</taxon>
        <taxon>Sphaerotilaceae</taxon>
        <taxon>Rubrivivax</taxon>
    </lineage>
</organism>
<evidence type="ECO:0000256" key="3">
    <source>
        <dbReference type="ARBA" id="ARBA00022448"/>
    </source>
</evidence>
<dbReference type="InterPro" id="IPR006311">
    <property type="entry name" value="TAT_signal"/>
</dbReference>
<keyword evidence="11 12" id="KW-0998">Cell outer membrane</keyword>
<dbReference type="SUPFAM" id="SSF56935">
    <property type="entry name" value="Porins"/>
    <property type="match status" value="1"/>
</dbReference>
<keyword evidence="10 16" id="KW-0675">Receptor</keyword>
<feature type="domain" description="Secretin/TonB short N-terminal" evidence="15">
    <location>
        <begin position="71"/>
        <end position="122"/>
    </location>
</feature>
<evidence type="ECO:0000256" key="13">
    <source>
        <dbReference type="RuleBase" id="RU003357"/>
    </source>
</evidence>
<comment type="subcellular location">
    <subcellularLocation>
        <location evidence="1 12">Cell outer membrane</location>
        <topology evidence="1 12">Multi-pass membrane protein</topology>
    </subcellularLocation>
</comment>
<evidence type="ECO:0000256" key="10">
    <source>
        <dbReference type="ARBA" id="ARBA00023170"/>
    </source>
</evidence>
<dbReference type="NCBIfam" id="TIGR01783">
    <property type="entry name" value="TonB-siderophor"/>
    <property type="match status" value="1"/>
</dbReference>
<evidence type="ECO:0000256" key="2">
    <source>
        <dbReference type="ARBA" id="ARBA00009810"/>
    </source>
</evidence>
<evidence type="ECO:0000313" key="17">
    <source>
        <dbReference type="Proteomes" id="UP000802098"/>
    </source>
</evidence>